<evidence type="ECO:0000313" key="1">
    <source>
        <dbReference type="EMBL" id="KAK1634851.1"/>
    </source>
</evidence>
<dbReference type="RefSeq" id="XP_060443458.1">
    <property type="nucleotide sequence ID" value="XM_060592617.1"/>
</dbReference>
<name>A0AAI9ZNC6_9PEZI</name>
<accession>A0AAI9ZNC6</accession>
<gene>
    <name evidence="1" type="ORF">BDP81DRAFT_451346</name>
</gene>
<comment type="caution">
    <text evidence="1">The sequence shown here is derived from an EMBL/GenBank/DDBJ whole genome shotgun (WGS) entry which is preliminary data.</text>
</comment>
<dbReference type="InterPro" id="IPR008949">
    <property type="entry name" value="Isoprenoid_synthase_dom_sf"/>
</dbReference>
<dbReference type="AlphaFoldDB" id="A0AAI9ZNC6"/>
<dbReference type="Gene3D" id="1.10.600.10">
    <property type="entry name" value="Farnesyl Diphosphate Synthase"/>
    <property type="match status" value="1"/>
</dbReference>
<dbReference type="SUPFAM" id="SSF48576">
    <property type="entry name" value="Terpenoid synthases"/>
    <property type="match status" value="1"/>
</dbReference>
<dbReference type="Proteomes" id="UP001243989">
    <property type="component" value="Unassembled WGS sequence"/>
</dbReference>
<evidence type="ECO:0000313" key="2">
    <source>
        <dbReference type="Proteomes" id="UP001243989"/>
    </source>
</evidence>
<keyword evidence="2" id="KW-1185">Reference proteome</keyword>
<dbReference type="GeneID" id="85477479"/>
<protein>
    <submittedName>
        <fullName evidence="1">Uncharacterized protein</fullName>
    </submittedName>
</protein>
<organism evidence="1 2">
    <name type="scientific">Colletotrichum phormii</name>
    <dbReference type="NCBI Taxonomy" id="359342"/>
    <lineage>
        <taxon>Eukaryota</taxon>
        <taxon>Fungi</taxon>
        <taxon>Dikarya</taxon>
        <taxon>Ascomycota</taxon>
        <taxon>Pezizomycotina</taxon>
        <taxon>Sordariomycetes</taxon>
        <taxon>Hypocreomycetidae</taxon>
        <taxon>Glomerellales</taxon>
        <taxon>Glomerellaceae</taxon>
        <taxon>Colletotrichum</taxon>
        <taxon>Colletotrichum acutatum species complex</taxon>
    </lineage>
</organism>
<sequence>MEVARQVRHDSSLDPTLRHPWIFGWVIGDTVCEAYDRDHGQILFDEIEFFIETSETEQQRWLSPNLPSTGEYIATRMGTGAVNVCLIEYAPPYTSTTEYYHMN</sequence>
<proteinExistence type="predicted"/>
<dbReference type="EMBL" id="JAHMHQ010000014">
    <property type="protein sequence ID" value="KAK1634851.1"/>
    <property type="molecule type" value="Genomic_DNA"/>
</dbReference>
<reference evidence="1" key="1">
    <citation type="submission" date="2021-06" db="EMBL/GenBank/DDBJ databases">
        <title>Comparative genomics, transcriptomics and evolutionary studies reveal genomic signatures of adaptation to plant cell wall in hemibiotrophic fungi.</title>
        <authorList>
            <consortium name="DOE Joint Genome Institute"/>
            <person name="Baroncelli R."/>
            <person name="Diaz J.F."/>
            <person name="Benocci T."/>
            <person name="Peng M."/>
            <person name="Battaglia E."/>
            <person name="Haridas S."/>
            <person name="Andreopoulos W."/>
            <person name="Labutti K."/>
            <person name="Pangilinan J."/>
            <person name="Floch G.L."/>
            <person name="Makela M.R."/>
            <person name="Henrissat B."/>
            <person name="Grigoriev I.V."/>
            <person name="Crouch J.A."/>
            <person name="De Vries R.P."/>
            <person name="Sukno S.A."/>
            <person name="Thon M.R."/>
        </authorList>
    </citation>
    <scope>NUCLEOTIDE SEQUENCE</scope>
    <source>
        <strain evidence="1">CBS 102054</strain>
    </source>
</reference>